<dbReference type="CDD" id="cd00087">
    <property type="entry name" value="FReD"/>
    <property type="match status" value="1"/>
</dbReference>
<reference evidence="1 2" key="2">
    <citation type="journal article" date="2004" name="Trends Parasitol.">
        <title>The Anopheles gambiae genome: an update.</title>
        <authorList>
            <person name="Mongin E."/>
            <person name="Louis C."/>
            <person name="Holt R.A."/>
            <person name="Birney E."/>
            <person name="Collins F.H."/>
        </authorList>
    </citation>
    <scope>NUCLEOTIDE SEQUENCE [LARGE SCALE GENOMIC DNA]</scope>
    <source>
        <strain evidence="1 2">PEST</strain>
    </source>
</reference>
<dbReference type="EnsemblMetazoa" id="AGAP010811-RA">
    <property type="protein sequence ID" value="AGAP010811-PA"/>
    <property type="gene ID" value="AGAP010811"/>
</dbReference>
<dbReference type="GeneID" id="1278907"/>
<dbReference type="VEuPathDB" id="VectorBase:AGAP010811"/>
<dbReference type="InParanoid" id="A0A1S4H516"/>
<dbReference type="SMART" id="SM00186">
    <property type="entry name" value="FBG"/>
    <property type="match status" value="1"/>
</dbReference>
<dbReference type="InterPro" id="IPR020837">
    <property type="entry name" value="Fibrinogen_CS"/>
</dbReference>
<dbReference type="Proteomes" id="UP000007062">
    <property type="component" value="Chromosome 3L"/>
</dbReference>
<dbReference type="GO" id="GO:0005615">
    <property type="term" value="C:extracellular space"/>
    <property type="evidence" value="ECO:0000318"/>
    <property type="project" value="GO_Central"/>
</dbReference>
<dbReference type="PANTHER" id="PTHR19143:SF327">
    <property type="entry name" value="FI21813P1-RELATED"/>
    <property type="match status" value="1"/>
</dbReference>
<dbReference type="SUPFAM" id="SSF56496">
    <property type="entry name" value="Fibrinogen C-terminal domain-like"/>
    <property type="match status" value="1"/>
</dbReference>
<dbReference type="PANTHER" id="PTHR19143">
    <property type="entry name" value="FIBRINOGEN/TENASCIN/ANGIOPOEITIN"/>
    <property type="match status" value="1"/>
</dbReference>
<dbReference type="InterPro" id="IPR014716">
    <property type="entry name" value="Fibrinogen_a/b/g_C_1"/>
</dbReference>
<dbReference type="Pfam" id="PF00147">
    <property type="entry name" value="Fibrinogen_C"/>
    <property type="match status" value="1"/>
</dbReference>
<dbReference type="PROSITE" id="PS00514">
    <property type="entry name" value="FIBRINOGEN_C_1"/>
    <property type="match status" value="1"/>
</dbReference>
<proteinExistence type="predicted"/>
<dbReference type="AlphaFoldDB" id="A0A1S4H516"/>
<keyword evidence="2" id="KW-1185">Reference proteome</keyword>
<organism evidence="1 2">
    <name type="scientific">Anopheles gambiae</name>
    <name type="common">African malaria mosquito</name>
    <dbReference type="NCBI Taxonomy" id="7165"/>
    <lineage>
        <taxon>Eukaryota</taxon>
        <taxon>Metazoa</taxon>
        <taxon>Ecdysozoa</taxon>
        <taxon>Arthropoda</taxon>
        <taxon>Hexapoda</taxon>
        <taxon>Insecta</taxon>
        <taxon>Pterygota</taxon>
        <taxon>Neoptera</taxon>
        <taxon>Endopterygota</taxon>
        <taxon>Diptera</taxon>
        <taxon>Nematocera</taxon>
        <taxon>Culicoidea</taxon>
        <taxon>Culicidae</taxon>
        <taxon>Anophelinae</taxon>
        <taxon>Anopheles</taxon>
    </lineage>
</organism>
<dbReference type="InterPro" id="IPR036056">
    <property type="entry name" value="Fibrinogen-like_C"/>
</dbReference>
<protein>
    <submittedName>
        <fullName evidence="1">Fibrinogen C-terminal domain-containing protein</fullName>
    </submittedName>
</protein>
<dbReference type="InterPro" id="IPR050373">
    <property type="entry name" value="Fibrinogen_C-term_domain"/>
</dbReference>
<dbReference type="Gene3D" id="3.90.215.10">
    <property type="entry name" value="Gamma Fibrinogen, chain A, domain 1"/>
    <property type="match status" value="1"/>
</dbReference>
<dbReference type="KEGG" id="aga:1278907"/>
<reference evidence="1" key="3">
    <citation type="submission" date="2020-05" db="UniProtKB">
        <authorList>
            <consortium name="EnsemblMetazoa"/>
        </authorList>
    </citation>
    <scope>IDENTIFICATION</scope>
    <source>
        <strain evidence="1">PEST</strain>
    </source>
</reference>
<accession>A0A1S4H516</accession>
<reference evidence="1 2" key="1">
    <citation type="journal article" date="2002" name="Science">
        <title>The genome sequence of the malaria mosquito Anopheles gambiae.</title>
        <authorList>
            <person name="Holt R.A."/>
            <person name="Subramanian G.M."/>
            <person name="Halpern A."/>
            <person name="Sutton G.G."/>
            <person name="Charlab R."/>
            <person name="Nusskern D.R."/>
            <person name="Wincker P."/>
            <person name="Clark A.G."/>
            <person name="Ribeiro J.M."/>
            <person name="Wides R."/>
            <person name="Salzberg S.L."/>
            <person name="Loftus B."/>
            <person name="Yandell M."/>
            <person name="Majoros W.H."/>
            <person name="Rusch D.B."/>
            <person name="Lai Z."/>
            <person name="Kraft C.L."/>
            <person name="Abril J.F."/>
            <person name="Anthouard V."/>
            <person name="Arensburger P."/>
            <person name="Atkinson P.W."/>
            <person name="Baden H."/>
            <person name="de Berardinis V."/>
            <person name="Baldwin D."/>
            <person name="Benes V."/>
            <person name="Biedler J."/>
            <person name="Blass C."/>
            <person name="Bolanos R."/>
            <person name="Boscus D."/>
            <person name="Barnstead M."/>
            <person name="Cai S."/>
            <person name="Center A."/>
            <person name="Chaturverdi K."/>
            <person name="Christophides G.K."/>
            <person name="Chrystal M.A."/>
            <person name="Clamp M."/>
            <person name="Cravchik A."/>
            <person name="Curwen V."/>
            <person name="Dana A."/>
            <person name="Delcher A."/>
            <person name="Dew I."/>
            <person name="Evans C.A."/>
            <person name="Flanigan M."/>
            <person name="Grundschober-Freimoser A."/>
            <person name="Friedli L."/>
            <person name="Gu Z."/>
            <person name="Guan P."/>
            <person name="Guigo R."/>
            <person name="Hillenmeyer M.E."/>
            <person name="Hladun S.L."/>
            <person name="Hogan J.R."/>
            <person name="Hong Y.S."/>
            <person name="Hoover J."/>
            <person name="Jaillon O."/>
            <person name="Ke Z."/>
            <person name="Kodira C."/>
            <person name="Kokoza E."/>
            <person name="Koutsos A."/>
            <person name="Letunic I."/>
            <person name="Levitsky A."/>
            <person name="Liang Y."/>
            <person name="Lin J.J."/>
            <person name="Lobo N.F."/>
            <person name="Lopez J.R."/>
            <person name="Malek J.A."/>
            <person name="McIntosh T.C."/>
            <person name="Meister S."/>
            <person name="Miller J."/>
            <person name="Mobarry C."/>
            <person name="Mongin E."/>
            <person name="Murphy S.D."/>
            <person name="O'Brochta D.A."/>
            <person name="Pfannkoch C."/>
            <person name="Qi R."/>
            <person name="Regier M.A."/>
            <person name="Remington K."/>
            <person name="Shao H."/>
            <person name="Sharakhova M.V."/>
            <person name="Sitter C.D."/>
            <person name="Shetty J."/>
            <person name="Smith T.J."/>
            <person name="Strong R."/>
            <person name="Sun J."/>
            <person name="Thomasova D."/>
            <person name="Ton L.Q."/>
            <person name="Topalis P."/>
            <person name="Tu Z."/>
            <person name="Unger M.F."/>
            <person name="Walenz B."/>
            <person name="Wang A."/>
            <person name="Wang J."/>
            <person name="Wang M."/>
            <person name="Wang X."/>
            <person name="Woodford K.J."/>
            <person name="Wortman J.R."/>
            <person name="Wu M."/>
            <person name="Yao A."/>
            <person name="Zdobnov E.M."/>
            <person name="Zhang H."/>
            <person name="Zhao Q."/>
            <person name="Zhao S."/>
            <person name="Zhu S.C."/>
            <person name="Zhimulev I."/>
            <person name="Coluzzi M."/>
            <person name="della Torre A."/>
            <person name="Roth C.W."/>
            <person name="Louis C."/>
            <person name="Kalush F."/>
            <person name="Mural R.J."/>
            <person name="Myers E.W."/>
            <person name="Adams M.D."/>
            <person name="Smith H.O."/>
            <person name="Broder S."/>
            <person name="Gardner M.J."/>
            <person name="Fraser C.M."/>
            <person name="Birney E."/>
            <person name="Bork P."/>
            <person name="Brey P.T."/>
            <person name="Venter J.C."/>
            <person name="Weissenbach J."/>
            <person name="Kafatos F.C."/>
            <person name="Collins F.H."/>
            <person name="Hoffman S.L."/>
        </authorList>
    </citation>
    <scope>NUCLEOTIDE SEQUENCE [LARGE SCALE GENOMIC DNA]</scope>
    <source>
        <strain evidence="1 2">PEST</strain>
    </source>
</reference>
<dbReference type="FunCoup" id="A0A1S4H516">
    <property type="interactions" value="3"/>
</dbReference>
<name>A0A1S4H516_ANOGA</name>
<evidence type="ECO:0000313" key="2">
    <source>
        <dbReference type="Proteomes" id="UP000007062"/>
    </source>
</evidence>
<dbReference type="PROSITE" id="PS51406">
    <property type="entry name" value="FIBRINOGEN_C_2"/>
    <property type="match status" value="1"/>
</dbReference>
<dbReference type="EMBL" id="AAAB01008979">
    <property type="status" value="NOT_ANNOTATED_CDS"/>
    <property type="molecule type" value="Genomic_DNA"/>
</dbReference>
<evidence type="ECO:0000313" key="1">
    <source>
        <dbReference type="EnsemblMetazoa" id="AGAP010811-PA"/>
    </source>
</evidence>
<dbReference type="RefSeq" id="XP_061515755.1">
    <property type="nucleotide sequence ID" value="XM_061659771.1"/>
</dbReference>
<dbReference type="VEuPathDB" id="VectorBase:AGAMI1_003461"/>
<sequence>MFVANIILGFVLVLILTSKVYSTEPNVTDKNCGGFAFEMLVTKLEYLQHTLSEMDAVMKHTEKTLFQAINQIGQTLDQKLSHQENLTQGLLTVINQQSQTMVNNLTTMQNHFNHMFSNHSWSINELMWNEIRMLVSKNDVPRSKIDSGEHPQAVTFRSCKENPSQLSGKYIIQSTEADEPFLGYCEQTAFAGGWLVFQHRYDGSVGFYRNWTEYRDGFGSIDGEFWLGLEQLHRLTSARVYELLVELKDFSGNYMYARYDEFAIGSEAQQYQLTKLGSYSGTAGDSLIYHKDAKFSTRDRDNDDNQGGNCASRCSGAWWYKNCADSNLNGVYMRENGAKAMSWYHYRLSRFGLAYSRLMIRERQQINKRNG</sequence>
<dbReference type="InterPro" id="IPR002181">
    <property type="entry name" value="Fibrinogen_a/b/g_C_dom"/>
</dbReference>